<evidence type="ECO:0000256" key="1">
    <source>
        <dbReference type="ARBA" id="ARBA00004323"/>
    </source>
</evidence>
<reference evidence="11" key="1">
    <citation type="submission" date="2024-06" db="EMBL/GenBank/DDBJ databases">
        <authorList>
            <person name="Liu X."/>
            <person name="Lenzi L."/>
            <person name="Haldenby T S."/>
            <person name="Uol C."/>
        </authorList>
    </citation>
    <scope>NUCLEOTIDE SEQUENCE</scope>
</reference>
<keyword evidence="8 10" id="KW-0333">Golgi apparatus</keyword>
<keyword evidence="4" id="KW-0808">Transferase</keyword>
<name>A0AAV2TN81_CALDB</name>
<dbReference type="GO" id="GO:0008194">
    <property type="term" value="F:UDP-glycosyltransferase activity"/>
    <property type="evidence" value="ECO:0007669"/>
    <property type="project" value="TreeGrafter"/>
</dbReference>
<evidence type="ECO:0000256" key="3">
    <source>
        <dbReference type="ARBA" id="ARBA00022676"/>
    </source>
</evidence>
<dbReference type="EC" id="2.4.1.-" evidence="10"/>
<keyword evidence="6" id="KW-0735">Signal-anchor</keyword>
<dbReference type="EMBL" id="CAXLJL010000390">
    <property type="protein sequence ID" value="CAL5137426.1"/>
    <property type="molecule type" value="Genomic_DNA"/>
</dbReference>
<evidence type="ECO:0000256" key="6">
    <source>
        <dbReference type="ARBA" id="ARBA00022968"/>
    </source>
</evidence>
<keyword evidence="5" id="KW-0812">Transmembrane</keyword>
<evidence type="ECO:0000256" key="4">
    <source>
        <dbReference type="ARBA" id="ARBA00022679"/>
    </source>
</evidence>
<comment type="subcellular location">
    <subcellularLocation>
        <location evidence="1 10">Golgi apparatus membrane</location>
        <topology evidence="1 10">Single-pass type II membrane protein</topology>
    </subcellularLocation>
</comment>
<evidence type="ECO:0000256" key="5">
    <source>
        <dbReference type="ARBA" id="ARBA00022692"/>
    </source>
</evidence>
<dbReference type="GO" id="GO:0006493">
    <property type="term" value="P:protein O-linked glycosylation"/>
    <property type="evidence" value="ECO:0007669"/>
    <property type="project" value="TreeGrafter"/>
</dbReference>
<evidence type="ECO:0000256" key="8">
    <source>
        <dbReference type="ARBA" id="ARBA00023034"/>
    </source>
</evidence>
<dbReference type="PANTHER" id="PTHR11214">
    <property type="entry name" value="BETA-1,3-N-ACETYLGLUCOSAMINYLTRANSFERASE"/>
    <property type="match status" value="1"/>
</dbReference>
<gene>
    <name evidence="11" type="ORF">CDAUBV1_LOCUS11737</name>
</gene>
<proteinExistence type="inferred from homology"/>
<dbReference type="Proteomes" id="UP001497525">
    <property type="component" value="Unassembled WGS sequence"/>
</dbReference>
<evidence type="ECO:0000256" key="10">
    <source>
        <dbReference type="RuleBase" id="RU363063"/>
    </source>
</evidence>
<evidence type="ECO:0000256" key="9">
    <source>
        <dbReference type="ARBA" id="ARBA00023136"/>
    </source>
</evidence>
<evidence type="ECO:0000313" key="11">
    <source>
        <dbReference type="EMBL" id="CAL5137426.1"/>
    </source>
</evidence>
<keyword evidence="7" id="KW-1133">Transmembrane helix</keyword>
<evidence type="ECO:0000256" key="7">
    <source>
        <dbReference type="ARBA" id="ARBA00022989"/>
    </source>
</evidence>
<keyword evidence="3 10" id="KW-0328">Glycosyltransferase</keyword>
<dbReference type="GO" id="GO:0000139">
    <property type="term" value="C:Golgi membrane"/>
    <property type="evidence" value="ECO:0007669"/>
    <property type="project" value="UniProtKB-SubCell"/>
</dbReference>
<dbReference type="InterPro" id="IPR002659">
    <property type="entry name" value="Glyco_trans_31"/>
</dbReference>
<dbReference type="PANTHER" id="PTHR11214:SF349">
    <property type="entry name" value="BETA-1,3-GALACTOSYLTRANSFERASE BRN"/>
    <property type="match status" value="1"/>
</dbReference>
<keyword evidence="9" id="KW-0472">Membrane</keyword>
<evidence type="ECO:0000313" key="12">
    <source>
        <dbReference type="Proteomes" id="UP001497525"/>
    </source>
</evidence>
<accession>A0AAV2TN81</accession>
<comment type="similarity">
    <text evidence="2 10">Belongs to the glycosyltransferase 31 family.</text>
</comment>
<organism evidence="11 12">
    <name type="scientific">Calicophoron daubneyi</name>
    <name type="common">Rumen fluke</name>
    <name type="synonym">Paramphistomum daubneyi</name>
    <dbReference type="NCBI Taxonomy" id="300641"/>
    <lineage>
        <taxon>Eukaryota</taxon>
        <taxon>Metazoa</taxon>
        <taxon>Spiralia</taxon>
        <taxon>Lophotrochozoa</taxon>
        <taxon>Platyhelminthes</taxon>
        <taxon>Trematoda</taxon>
        <taxon>Digenea</taxon>
        <taxon>Plagiorchiida</taxon>
        <taxon>Pronocephalata</taxon>
        <taxon>Paramphistomoidea</taxon>
        <taxon>Paramphistomidae</taxon>
        <taxon>Calicophoron</taxon>
    </lineage>
</organism>
<evidence type="ECO:0000256" key="2">
    <source>
        <dbReference type="ARBA" id="ARBA00008661"/>
    </source>
</evidence>
<dbReference type="GO" id="GO:0016758">
    <property type="term" value="F:hexosyltransferase activity"/>
    <property type="evidence" value="ECO:0007669"/>
    <property type="project" value="InterPro"/>
</dbReference>
<dbReference type="Pfam" id="PF01762">
    <property type="entry name" value="Galactosyl_T"/>
    <property type="match status" value="1"/>
</dbReference>
<protein>
    <recommendedName>
        <fullName evidence="10">Hexosyltransferase</fullName>
        <ecNumber evidence="10">2.4.1.-</ecNumber>
    </recommendedName>
</protein>
<comment type="caution">
    <text evidence="11">The sequence shown here is derived from an EMBL/GenBank/DDBJ whole genome shotgun (WGS) entry which is preliminary data.</text>
</comment>
<dbReference type="Gene3D" id="3.90.550.50">
    <property type="match status" value="1"/>
</dbReference>
<dbReference type="AlphaFoldDB" id="A0AAV2TN81"/>
<sequence length="346" mass="39849">MDQALRLDGHHPDFRNYPQDIDLLEVVKSIRRGMPVHQHPINDPELFVIQTPKWTCSKYRRKSINVSGKFPLDVIVLIKSCAACFKNRAHARSTYMQPHLWGSFRVQFAFVVGLPCLQTMDRLNLEGVDVTIQDRRITDEVRLKRTVTMIYKESETFEDLLIGSFHDTYYNLTLKRILTFRWAFVFCQGQAPLFLFIDDDISIIPENLVKFVRKIPHREKLFFNGGCFGSNPVVPRPDGGFNQWAVSEDEFPWKEYPPYSLGAGNLVGAEMVVDAAIAMAFTRFLRMDDVFTGIVWKKLNYPTLGIPGFRLQISSAREMSDTIITFTDLADKYMDWKSGKIGSTKK</sequence>